<feature type="signal peptide" evidence="1">
    <location>
        <begin position="1"/>
        <end position="24"/>
    </location>
</feature>
<dbReference type="AlphaFoldDB" id="A0A0N9V085"/>
<evidence type="ECO:0000313" key="2">
    <source>
        <dbReference type="EMBL" id="ALH82077.1"/>
    </source>
</evidence>
<proteinExistence type="predicted"/>
<keyword evidence="1" id="KW-0732">Signal</keyword>
<dbReference type="EMBL" id="CP012700">
    <property type="protein sequence ID" value="ALH82077.1"/>
    <property type="molecule type" value="Genomic_DNA"/>
</dbReference>
<dbReference type="Proteomes" id="UP000058074">
    <property type="component" value="Chromosome"/>
</dbReference>
<name>A0A0N9V085_SPHMC</name>
<organism evidence="2 3">
    <name type="scientific">Sphingopyxis macrogoltabida</name>
    <name type="common">Sphingomonas macrogoltabidus</name>
    <dbReference type="NCBI Taxonomy" id="33050"/>
    <lineage>
        <taxon>Bacteria</taxon>
        <taxon>Pseudomonadati</taxon>
        <taxon>Pseudomonadota</taxon>
        <taxon>Alphaproteobacteria</taxon>
        <taxon>Sphingomonadales</taxon>
        <taxon>Sphingomonadaceae</taxon>
        <taxon>Sphingopyxis</taxon>
    </lineage>
</organism>
<dbReference type="PATRIC" id="fig|33050.5.peg.3616"/>
<evidence type="ECO:0008006" key="4">
    <source>
        <dbReference type="Google" id="ProtNLM"/>
    </source>
</evidence>
<feature type="chain" id="PRO_5006039199" description="Sel1 repeat family protein" evidence="1">
    <location>
        <begin position="25"/>
        <end position="271"/>
    </location>
</feature>
<gene>
    <name evidence="2" type="ORF">AN936_17445</name>
</gene>
<evidence type="ECO:0000313" key="3">
    <source>
        <dbReference type="Proteomes" id="UP000058074"/>
    </source>
</evidence>
<protein>
    <recommendedName>
        <fullName evidence="4">Sel1 repeat family protein</fullName>
    </recommendedName>
</protein>
<accession>A0A0N9V085</accession>
<sequence>MTLLLVTVLLAIAASFSVPTSACACVDPMPDKELRALIRLADQGDIRATGQVWQEYALVREDRRNAKLWASRAIRAGDPDTMESMADDWMWEGQRAVETRHKLVFYDAALRLLENGYRNRRLLPTCGGAGLNDRYFYVANIRRARAALATARNGPDVWIQRANKGSSSAAYHLANHYFWVELDQTKRGQWERRASELGDPMFAGNIVLGRPASEDIRDILYALGKKPEIAKLGDAWVQDAVTADLRDRLARTRHFASGKTGKFSGGSCKTA</sequence>
<dbReference type="Gene3D" id="1.25.40.10">
    <property type="entry name" value="Tetratricopeptide repeat domain"/>
    <property type="match status" value="1"/>
</dbReference>
<dbReference type="KEGG" id="smag:AN936_17445"/>
<reference evidence="2 3" key="1">
    <citation type="journal article" date="2015" name="Genome Announc.">
        <title>Complete Genome Sequence of Polypropylene Glycol- and Polyethylene Glycol-Degrading Sphingopyxis macrogoltabida Strain EY-1.</title>
        <authorList>
            <person name="Ohtsubo Y."/>
            <person name="Nagata Y."/>
            <person name="Numata M."/>
            <person name="Tsuchikane K."/>
            <person name="Hosoyama A."/>
            <person name="Yamazoe A."/>
            <person name="Tsuda M."/>
            <person name="Fujita N."/>
            <person name="Kawai F."/>
        </authorList>
    </citation>
    <scope>NUCLEOTIDE SEQUENCE [LARGE SCALE GENOMIC DNA]</scope>
    <source>
        <strain evidence="2 3">EY-1</strain>
    </source>
</reference>
<evidence type="ECO:0000256" key="1">
    <source>
        <dbReference type="SAM" id="SignalP"/>
    </source>
</evidence>
<dbReference type="InterPro" id="IPR011990">
    <property type="entry name" value="TPR-like_helical_dom_sf"/>
</dbReference>